<dbReference type="InterPro" id="IPR017850">
    <property type="entry name" value="Alkaline_phosphatase_core_sf"/>
</dbReference>
<evidence type="ECO:0000313" key="3">
    <source>
        <dbReference type="EMBL" id="MBE1163038.1"/>
    </source>
</evidence>
<accession>A0ABR9GG68</accession>
<dbReference type="Proteomes" id="UP000651010">
    <property type="component" value="Unassembled WGS sequence"/>
</dbReference>
<dbReference type="Pfam" id="PF04185">
    <property type="entry name" value="Phosphoesterase"/>
    <property type="match status" value="1"/>
</dbReference>
<keyword evidence="1" id="KW-0378">Hydrolase</keyword>
<comment type="caution">
    <text evidence="3">The sequence shown here is derived from an EMBL/GenBank/DDBJ whole genome shotgun (WGS) entry which is preliminary data.</text>
</comment>
<evidence type="ECO:0000256" key="2">
    <source>
        <dbReference type="SAM" id="MobiDB-lite"/>
    </source>
</evidence>
<evidence type="ECO:0000256" key="1">
    <source>
        <dbReference type="ARBA" id="ARBA00022801"/>
    </source>
</evidence>
<reference evidence="3 4" key="1">
    <citation type="submission" date="2020-09" db="EMBL/GenBank/DDBJ databases">
        <title>Dyella sp. 7MK23 isolated from forest soil.</title>
        <authorList>
            <person name="Fu J."/>
        </authorList>
    </citation>
    <scope>NUCLEOTIDE SEQUENCE [LARGE SCALE GENOMIC DNA]</scope>
    <source>
        <strain evidence="3 4">7MK23</strain>
    </source>
</reference>
<dbReference type="EMBL" id="JACZZA010000023">
    <property type="protein sequence ID" value="MBE1163038.1"/>
    <property type="molecule type" value="Genomic_DNA"/>
</dbReference>
<keyword evidence="4" id="KW-1185">Reference proteome</keyword>
<feature type="region of interest" description="Disordered" evidence="2">
    <location>
        <begin position="207"/>
        <end position="229"/>
    </location>
</feature>
<evidence type="ECO:0000313" key="4">
    <source>
        <dbReference type="Proteomes" id="UP000651010"/>
    </source>
</evidence>
<sequence length="304" mass="33216">METIFNRLTQAQRSWRIYHHDFPQSATLTRLWSELPGRLLSFEDHFMTDAMAGRLPNYSFIEPRYFADRLFNRLPNDQHPPHDVALSERLIARCYDAIRNGAGWKKTLFIITYDEHGGNWDHVVPPPAISPDDLRHDGFAFDRYGVRVPAVLVSPWIPAGTIARAPQGRPPFDHTSILSTLRTLFGPFAPLTKRDEAAPDLVDILSLPEPSNDGPRSLPLPAPNASGSQFQAAGQAPATNVHNAMAAMADRLPSGTAAVVEHVAALNESVPPGGIPKAQGLSANQALDKVKAGLDKFLNGAGLS</sequence>
<evidence type="ECO:0008006" key="5">
    <source>
        <dbReference type="Google" id="ProtNLM"/>
    </source>
</evidence>
<protein>
    <recommendedName>
        <fullName evidence="5">Phosphoesterase family protein</fullName>
    </recommendedName>
</protein>
<dbReference type="PANTHER" id="PTHR31956:SF1">
    <property type="entry name" value="NON-SPECIFIC PHOSPHOLIPASE C1"/>
    <property type="match status" value="1"/>
</dbReference>
<proteinExistence type="predicted"/>
<dbReference type="RefSeq" id="WP_192557883.1">
    <property type="nucleotide sequence ID" value="NZ_JACZZA010000023.1"/>
</dbReference>
<name>A0ABR9GG68_9GAMM</name>
<dbReference type="InterPro" id="IPR007312">
    <property type="entry name" value="Phosphoesterase"/>
</dbReference>
<gene>
    <name evidence="3" type="ORF">IGX34_21855</name>
</gene>
<dbReference type="Gene3D" id="3.40.720.10">
    <property type="entry name" value="Alkaline Phosphatase, subunit A"/>
    <property type="match status" value="1"/>
</dbReference>
<organism evidence="3 4">
    <name type="scientific">Dyella acidiphila</name>
    <dbReference type="NCBI Taxonomy" id="2775866"/>
    <lineage>
        <taxon>Bacteria</taxon>
        <taxon>Pseudomonadati</taxon>
        <taxon>Pseudomonadota</taxon>
        <taxon>Gammaproteobacteria</taxon>
        <taxon>Lysobacterales</taxon>
        <taxon>Rhodanobacteraceae</taxon>
        <taxon>Dyella</taxon>
    </lineage>
</organism>
<dbReference type="PANTHER" id="PTHR31956">
    <property type="entry name" value="NON-SPECIFIC PHOSPHOLIPASE C4-RELATED"/>
    <property type="match status" value="1"/>
</dbReference>